<dbReference type="AlphaFoldDB" id="A0A0G2HNN7"/>
<evidence type="ECO:0000256" key="1">
    <source>
        <dbReference type="SAM" id="MobiDB-lite"/>
    </source>
</evidence>
<feature type="region of interest" description="Disordered" evidence="1">
    <location>
        <begin position="43"/>
        <end position="65"/>
    </location>
</feature>
<name>A0A0G2HNN7_9EURO</name>
<gene>
    <name evidence="2" type="ORF">EMCG_00956</name>
</gene>
<protein>
    <submittedName>
        <fullName evidence="2">Uncharacterized protein</fullName>
    </submittedName>
</protein>
<comment type="caution">
    <text evidence="2">The sequence shown here is derived from an EMBL/GenBank/DDBJ whole genome shotgun (WGS) entry which is preliminary data.</text>
</comment>
<feature type="compositionally biased region" description="Basic and acidic residues" evidence="1">
    <location>
        <begin position="50"/>
        <end position="59"/>
    </location>
</feature>
<dbReference type="Proteomes" id="UP000034164">
    <property type="component" value="Unassembled WGS sequence"/>
</dbReference>
<organism evidence="2 3">
    <name type="scientific">[Emmonsia] crescens</name>
    <dbReference type="NCBI Taxonomy" id="73230"/>
    <lineage>
        <taxon>Eukaryota</taxon>
        <taxon>Fungi</taxon>
        <taxon>Dikarya</taxon>
        <taxon>Ascomycota</taxon>
        <taxon>Pezizomycotina</taxon>
        <taxon>Eurotiomycetes</taxon>
        <taxon>Eurotiomycetidae</taxon>
        <taxon>Onygenales</taxon>
        <taxon>Ajellomycetaceae</taxon>
        <taxon>Emergomyces</taxon>
    </lineage>
</organism>
<accession>A0A0G2HNN7</accession>
<reference evidence="3" key="1">
    <citation type="journal article" date="2015" name="PLoS Genet.">
        <title>The dynamic genome and transcriptome of the human fungal pathogen Blastomyces and close relative Emmonsia.</title>
        <authorList>
            <person name="Munoz J.F."/>
            <person name="Gauthier G.M."/>
            <person name="Desjardins C.A."/>
            <person name="Gallo J.E."/>
            <person name="Holder J."/>
            <person name="Sullivan T.D."/>
            <person name="Marty A.J."/>
            <person name="Carmen J.C."/>
            <person name="Chen Z."/>
            <person name="Ding L."/>
            <person name="Gujja S."/>
            <person name="Magrini V."/>
            <person name="Misas E."/>
            <person name="Mitreva M."/>
            <person name="Priest M."/>
            <person name="Saif S."/>
            <person name="Whiston E.A."/>
            <person name="Young S."/>
            <person name="Zeng Q."/>
            <person name="Goldman W.E."/>
            <person name="Mardis E.R."/>
            <person name="Taylor J.W."/>
            <person name="McEwen J.G."/>
            <person name="Clay O.K."/>
            <person name="Klein B.S."/>
            <person name="Cuomo C.A."/>
        </authorList>
    </citation>
    <scope>NUCLEOTIDE SEQUENCE [LARGE SCALE GENOMIC DNA]</scope>
    <source>
        <strain evidence="3">UAMH 3008</strain>
    </source>
</reference>
<evidence type="ECO:0000313" key="2">
    <source>
        <dbReference type="EMBL" id="KKZ58465.1"/>
    </source>
</evidence>
<sequence length="115" mass="12784">MEVDMNKESSSYAYNIPASQELTVADRHQSVIMLVRLLPQNSADFNPKALNDKRRESGQRKRATGGDIKNATTAIIIPFDNKAMRVVVPLKSANMIKFYALINPDKGLCTGYNVP</sequence>
<proteinExistence type="predicted"/>
<dbReference type="EMBL" id="LCZI01001713">
    <property type="protein sequence ID" value="KKZ58465.1"/>
    <property type="molecule type" value="Genomic_DNA"/>
</dbReference>
<dbReference type="VEuPathDB" id="FungiDB:EMCG_00956"/>
<evidence type="ECO:0000313" key="3">
    <source>
        <dbReference type="Proteomes" id="UP000034164"/>
    </source>
</evidence>